<feature type="domain" description="Metallo-beta-lactamase" evidence="5">
    <location>
        <begin position="8"/>
        <end position="214"/>
    </location>
</feature>
<keyword evidence="1" id="KW-0378">Hydrolase</keyword>
<evidence type="ECO:0000256" key="1">
    <source>
        <dbReference type="ARBA" id="ARBA00022801"/>
    </source>
</evidence>
<dbReference type="EMBL" id="QPJD01000001">
    <property type="protein sequence ID" value="RCW51734.1"/>
    <property type="molecule type" value="Genomic_DNA"/>
</dbReference>
<evidence type="ECO:0000313" key="6">
    <source>
        <dbReference type="EMBL" id="RCW51734.1"/>
    </source>
</evidence>
<keyword evidence="7" id="KW-1185">Reference proteome</keyword>
<dbReference type="PANTHER" id="PTHR43546">
    <property type="entry name" value="UPF0173 METAL-DEPENDENT HYDROLASE MJ1163-RELATED"/>
    <property type="match status" value="1"/>
</dbReference>
<dbReference type="GO" id="GO:0016787">
    <property type="term" value="F:hydrolase activity"/>
    <property type="evidence" value="ECO:0007669"/>
    <property type="project" value="UniProtKB-KW"/>
</dbReference>
<comment type="caution">
    <text evidence="6">The sequence shown here is derived from an EMBL/GenBank/DDBJ whole genome shotgun (WGS) entry which is preliminary data.</text>
</comment>
<name>A0A368WDF2_9BACL</name>
<dbReference type="RefSeq" id="WP_114378002.1">
    <property type="nucleotide sequence ID" value="NZ_QPJD01000001.1"/>
</dbReference>
<dbReference type="SUPFAM" id="SSF56281">
    <property type="entry name" value="Metallo-hydrolase/oxidoreductase"/>
    <property type="match status" value="1"/>
</dbReference>
<comment type="catalytic activity">
    <reaction evidence="2">
        <text>3',5'-cyclic CMP + H2O = CMP + H(+)</text>
        <dbReference type="Rhea" id="RHEA:72675"/>
        <dbReference type="ChEBI" id="CHEBI:15377"/>
        <dbReference type="ChEBI" id="CHEBI:15378"/>
        <dbReference type="ChEBI" id="CHEBI:58003"/>
        <dbReference type="ChEBI" id="CHEBI:60377"/>
    </reaction>
    <physiologicalReaction direction="left-to-right" evidence="2">
        <dbReference type="Rhea" id="RHEA:72676"/>
    </physiologicalReaction>
</comment>
<dbReference type="PANTHER" id="PTHR43546:SF9">
    <property type="entry name" value="L-ASCORBATE-6-PHOSPHATE LACTONASE ULAG-RELATED"/>
    <property type="match status" value="1"/>
</dbReference>
<dbReference type="Proteomes" id="UP000252415">
    <property type="component" value="Unassembled WGS sequence"/>
</dbReference>
<accession>A0A368WDF2</accession>
<dbReference type="Gene3D" id="3.60.15.10">
    <property type="entry name" value="Ribonuclease Z/Hydroxyacylglutathione hydrolase-like"/>
    <property type="match status" value="1"/>
</dbReference>
<dbReference type="InterPro" id="IPR001279">
    <property type="entry name" value="Metallo-B-lactamas"/>
</dbReference>
<evidence type="ECO:0000256" key="4">
    <source>
        <dbReference type="ARBA" id="ARBA00048505"/>
    </source>
</evidence>
<sequence>MPISIQHIRNATSVVTINGKKILVDPMLSDVGDLPPVPFTRSLRRNPLTPLPVPLHFFEDMDAILLTHRHFDHLDQRAITVLNKRIPVFCQPEDQAFLQTAGFFNVHVIHDSLVWSGIQLKRIKGQHAKGVVAKLLGPVSGFIVSTSADGSIYIVGDCIYTPAIEEVFRATLPDIAILNTPRAQMLLGTVITMSAEDIVRIAQLSPATKIVAVHMDAISHCTFKRQHLRAFLKERSLEHSTIVPDDGEVISF</sequence>
<proteinExistence type="predicted"/>
<gene>
    <name evidence="6" type="ORF">DFP97_10174</name>
</gene>
<organism evidence="6 7">
    <name type="scientific">Paenibacillus prosopidis</name>
    <dbReference type="NCBI Taxonomy" id="630520"/>
    <lineage>
        <taxon>Bacteria</taxon>
        <taxon>Bacillati</taxon>
        <taxon>Bacillota</taxon>
        <taxon>Bacilli</taxon>
        <taxon>Bacillales</taxon>
        <taxon>Paenibacillaceae</taxon>
        <taxon>Paenibacillus</taxon>
    </lineage>
</organism>
<dbReference type="Pfam" id="PF12706">
    <property type="entry name" value="Lactamase_B_2"/>
    <property type="match status" value="1"/>
</dbReference>
<dbReference type="SMART" id="SM00849">
    <property type="entry name" value="Lactamase_B"/>
    <property type="match status" value="1"/>
</dbReference>
<comment type="catalytic activity">
    <reaction evidence="4">
        <text>3',5'-cyclic UMP + H2O = UMP + H(+)</text>
        <dbReference type="Rhea" id="RHEA:70575"/>
        <dbReference type="ChEBI" id="CHEBI:15377"/>
        <dbReference type="ChEBI" id="CHEBI:15378"/>
        <dbReference type="ChEBI" id="CHEBI:57865"/>
        <dbReference type="ChEBI" id="CHEBI:184387"/>
    </reaction>
    <physiologicalReaction direction="left-to-right" evidence="4">
        <dbReference type="Rhea" id="RHEA:70576"/>
    </physiologicalReaction>
</comment>
<dbReference type="InterPro" id="IPR036866">
    <property type="entry name" value="RibonucZ/Hydroxyglut_hydro"/>
</dbReference>
<dbReference type="OrthoDB" id="9805728at2"/>
<evidence type="ECO:0000256" key="2">
    <source>
        <dbReference type="ARBA" id="ARBA00034221"/>
    </source>
</evidence>
<reference evidence="6 7" key="1">
    <citation type="submission" date="2018-07" db="EMBL/GenBank/DDBJ databases">
        <title>Genomic Encyclopedia of Type Strains, Phase III (KMG-III): the genomes of soil and plant-associated and newly described type strains.</title>
        <authorList>
            <person name="Whitman W."/>
        </authorList>
    </citation>
    <scope>NUCLEOTIDE SEQUENCE [LARGE SCALE GENOMIC DNA]</scope>
    <source>
        <strain evidence="6 7">CECT 7506</strain>
    </source>
</reference>
<comment type="function">
    <text evidence="3">Counteracts the endogenous Pycsar antiviral defense system. Phosphodiesterase that enables metal-dependent hydrolysis of host cyclic nucleotide Pycsar defense signals such as cCMP and cUMP.</text>
</comment>
<dbReference type="AlphaFoldDB" id="A0A368WDF2"/>
<evidence type="ECO:0000259" key="5">
    <source>
        <dbReference type="SMART" id="SM00849"/>
    </source>
</evidence>
<protein>
    <submittedName>
        <fullName evidence="6">L-ascorbate metabolism protein UlaG (Beta-lactamase superfamily)</fullName>
    </submittedName>
</protein>
<dbReference type="InterPro" id="IPR050114">
    <property type="entry name" value="UPF0173_UPF0282_UlaG_hydrolase"/>
</dbReference>
<evidence type="ECO:0000256" key="3">
    <source>
        <dbReference type="ARBA" id="ARBA00034301"/>
    </source>
</evidence>
<evidence type="ECO:0000313" key="7">
    <source>
        <dbReference type="Proteomes" id="UP000252415"/>
    </source>
</evidence>